<dbReference type="PANTHER" id="PTHR34001:SF3">
    <property type="entry name" value="BLL7405 PROTEIN"/>
    <property type="match status" value="1"/>
</dbReference>
<dbReference type="PANTHER" id="PTHR34001">
    <property type="entry name" value="BLL7405 PROTEIN"/>
    <property type="match status" value="1"/>
</dbReference>
<evidence type="ECO:0000313" key="7">
    <source>
        <dbReference type="EMBL" id="SOB79722.1"/>
    </source>
</evidence>
<keyword evidence="8" id="KW-1185">Reference proteome</keyword>
<feature type="chain" id="PRO_5012877118" evidence="5">
    <location>
        <begin position="22"/>
        <end position="201"/>
    </location>
</feature>
<evidence type="ECO:0000259" key="6">
    <source>
        <dbReference type="Pfam" id="PF13505"/>
    </source>
</evidence>
<evidence type="ECO:0000256" key="3">
    <source>
        <dbReference type="ARBA" id="ARBA00023136"/>
    </source>
</evidence>
<name>A0A285QI38_9SPHN</name>
<evidence type="ECO:0000256" key="5">
    <source>
        <dbReference type="SAM" id="SignalP"/>
    </source>
</evidence>
<dbReference type="EMBL" id="OBMI01000001">
    <property type="protein sequence ID" value="SOB79722.1"/>
    <property type="molecule type" value="Genomic_DNA"/>
</dbReference>
<dbReference type="GO" id="GO:0016020">
    <property type="term" value="C:membrane"/>
    <property type="evidence" value="ECO:0007669"/>
    <property type="project" value="UniProtKB-SubCell"/>
</dbReference>
<dbReference type="Proteomes" id="UP000219494">
    <property type="component" value="Unassembled WGS sequence"/>
</dbReference>
<organism evidence="7 8">
    <name type="scientific">Sphingomonas guangdongensis</name>
    <dbReference type="NCBI Taxonomy" id="1141890"/>
    <lineage>
        <taxon>Bacteria</taxon>
        <taxon>Pseudomonadati</taxon>
        <taxon>Pseudomonadota</taxon>
        <taxon>Alphaproteobacteria</taxon>
        <taxon>Sphingomonadales</taxon>
        <taxon>Sphingomonadaceae</taxon>
        <taxon>Sphingomonas</taxon>
    </lineage>
</organism>
<feature type="signal peptide" evidence="5">
    <location>
        <begin position="1"/>
        <end position="21"/>
    </location>
</feature>
<evidence type="ECO:0000256" key="1">
    <source>
        <dbReference type="ARBA" id="ARBA00004370"/>
    </source>
</evidence>
<dbReference type="RefSeq" id="WP_097062562.1">
    <property type="nucleotide sequence ID" value="NZ_OBMI01000001.1"/>
</dbReference>
<keyword evidence="3" id="KW-0472">Membrane</keyword>
<evidence type="ECO:0000256" key="2">
    <source>
        <dbReference type="ARBA" id="ARBA00022729"/>
    </source>
</evidence>
<dbReference type="Gene3D" id="2.40.160.20">
    <property type="match status" value="1"/>
</dbReference>
<dbReference type="InterPro" id="IPR011250">
    <property type="entry name" value="OMP/PagP_B-barrel"/>
</dbReference>
<feature type="domain" description="Outer membrane protein beta-barrel" evidence="6">
    <location>
        <begin position="8"/>
        <end position="201"/>
    </location>
</feature>
<evidence type="ECO:0000313" key="8">
    <source>
        <dbReference type="Proteomes" id="UP000219494"/>
    </source>
</evidence>
<dbReference type="Pfam" id="PF13505">
    <property type="entry name" value="OMP_b-brl"/>
    <property type="match status" value="1"/>
</dbReference>
<dbReference type="InterPro" id="IPR051692">
    <property type="entry name" value="OMP-like"/>
</dbReference>
<dbReference type="InterPro" id="IPR027385">
    <property type="entry name" value="Beta-barrel_OMP"/>
</dbReference>
<sequence>MRKTALAALFAATAFATPALAQEAAPFTGLRVEGVAGYDNLSDGSSDDDAASSEGLLYGTQIGYEFQAGRAILGVEGEITGATTDVRAPDVFAAGDSFQVDAGRDLYVGGRVGIAVSPLAMVYAKAGYTNAQVDAEYRLNNTRTGFKAELDGYRLGAGIEYQINPQFYVKGEYRYSNYSEVEDYEADLDRHQLLAGVGVRF</sequence>
<dbReference type="AlphaFoldDB" id="A0A285QI38"/>
<accession>A0A285QI38</accession>
<comment type="subcellular location">
    <subcellularLocation>
        <location evidence="1">Membrane</location>
    </subcellularLocation>
</comment>
<proteinExistence type="inferred from homology"/>
<gene>
    <name evidence="7" type="ORF">SAMN06297144_0698</name>
</gene>
<dbReference type="OrthoDB" id="8222426at2"/>
<protein>
    <submittedName>
        <fullName evidence="7">Outer membrane immunogenic protein</fullName>
    </submittedName>
</protein>
<keyword evidence="2 5" id="KW-0732">Signal</keyword>
<dbReference type="SUPFAM" id="SSF56925">
    <property type="entry name" value="OMPA-like"/>
    <property type="match status" value="1"/>
</dbReference>
<reference evidence="7 8" key="1">
    <citation type="submission" date="2017-07" db="EMBL/GenBank/DDBJ databases">
        <authorList>
            <person name="Sun Z.S."/>
            <person name="Albrecht U."/>
            <person name="Echele G."/>
            <person name="Lee C.C."/>
        </authorList>
    </citation>
    <scope>NUCLEOTIDE SEQUENCE [LARGE SCALE GENOMIC DNA]</scope>
    <source>
        <strain evidence="7 8">CGMCC 1.12672</strain>
    </source>
</reference>
<evidence type="ECO:0000256" key="4">
    <source>
        <dbReference type="ARBA" id="ARBA00038306"/>
    </source>
</evidence>
<comment type="similarity">
    <text evidence="4">Belongs to the Omp25/RopB family.</text>
</comment>